<organism evidence="1 2">
    <name type="scientific">Panagrolaimus sp. JU765</name>
    <dbReference type="NCBI Taxonomy" id="591449"/>
    <lineage>
        <taxon>Eukaryota</taxon>
        <taxon>Metazoa</taxon>
        <taxon>Ecdysozoa</taxon>
        <taxon>Nematoda</taxon>
        <taxon>Chromadorea</taxon>
        <taxon>Rhabditida</taxon>
        <taxon>Tylenchina</taxon>
        <taxon>Panagrolaimomorpha</taxon>
        <taxon>Panagrolaimoidea</taxon>
        <taxon>Panagrolaimidae</taxon>
        <taxon>Panagrolaimus</taxon>
    </lineage>
</organism>
<dbReference type="WBParaSite" id="JU765_v2.g7317.t1">
    <property type="protein sequence ID" value="JU765_v2.g7317.t1"/>
    <property type="gene ID" value="JU765_v2.g7317"/>
</dbReference>
<proteinExistence type="predicted"/>
<name>A0AC34RIX4_9BILA</name>
<reference evidence="2" key="1">
    <citation type="submission" date="2022-11" db="UniProtKB">
        <authorList>
            <consortium name="WormBaseParasite"/>
        </authorList>
    </citation>
    <scope>IDENTIFICATION</scope>
</reference>
<evidence type="ECO:0000313" key="2">
    <source>
        <dbReference type="WBParaSite" id="JU765_v2.g7317.t1"/>
    </source>
</evidence>
<accession>A0AC34RIX4</accession>
<protein>
    <submittedName>
        <fullName evidence="2">Dynein light chain</fullName>
    </submittedName>
</protein>
<dbReference type="Proteomes" id="UP000887576">
    <property type="component" value="Unplaced"/>
</dbReference>
<evidence type="ECO:0000313" key="1">
    <source>
        <dbReference type="Proteomes" id="UP000887576"/>
    </source>
</evidence>
<sequence length="118" mass="13568">MKRSQNQPFIKDTEVNEAEVVQATVEPEVLQEACDLGWLALTKFTNEGEMARFLKQYFDKAHGASWQCIVGKTFGSYVSVDSKNFIHFHIGRTAILLYKTLAEHEYEKASEYLEDRCV</sequence>